<dbReference type="PANTHER" id="PTHR34825:SF1">
    <property type="entry name" value="AAA-ATPASE-LIKE DOMAIN-CONTAINING PROTEIN"/>
    <property type="match status" value="1"/>
</dbReference>
<evidence type="ECO:0000313" key="2">
    <source>
        <dbReference type="Proteomes" id="UP000003741"/>
    </source>
</evidence>
<dbReference type="Proteomes" id="UP000003741">
    <property type="component" value="Unassembled WGS sequence"/>
</dbReference>
<dbReference type="InterPro" id="IPR012547">
    <property type="entry name" value="PDDEXK_9"/>
</dbReference>
<protein>
    <recommendedName>
        <fullName evidence="3">AAA-ATPase-like domain-containing protein</fullName>
    </recommendedName>
</protein>
<dbReference type="PANTHER" id="PTHR34825">
    <property type="entry name" value="CONSERVED PROTEIN, WITH A WEAK D-GALACTARATE DEHYDRATASE/ALTRONATE HYDROLASE DOMAIN"/>
    <property type="match status" value="1"/>
</dbReference>
<dbReference type="Pfam" id="PF08011">
    <property type="entry name" value="PDDEXK_9"/>
    <property type="match status" value="1"/>
</dbReference>
<keyword evidence="2" id="KW-1185">Reference proteome</keyword>
<comment type="caution">
    <text evidence="1">The sequence shown here is derived from an EMBL/GenBank/DDBJ whole genome shotgun (WGS) entry which is preliminary data.</text>
</comment>
<dbReference type="EMBL" id="AGXG01000135">
    <property type="protein sequence ID" value="EIY19203.1"/>
    <property type="molecule type" value="Genomic_DNA"/>
</dbReference>
<sequence>MKSEEAAEKHFQYTFYLILRLLGENNCRLLNEQTQAKGRVDCILEFKNYVYIFEFKLDGSASEALKQIEERQYARPYLTDSRTIIRIGVNFSSETMTVEGWEEAI</sequence>
<dbReference type="AlphaFoldDB" id="I9PS36"/>
<gene>
    <name evidence="1" type="ORF">HMPREF1062_05768</name>
</gene>
<evidence type="ECO:0008006" key="3">
    <source>
        <dbReference type="Google" id="ProtNLM"/>
    </source>
</evidence>
<name>I9PS36_9BACE</name>
<accession>I9PS36</accession>
<dbReference type="HOGENOM" id="CLU_021114_5_1_10"/>
<reference evidence="1 2" key="1">
    <citation type="submission" date="2012-02" db="EMBL/GenBank/DDBJ databases">
        <title>The Genome Sequence of Bacteroides cellulosilyticus CL02T12C19.</title>
        <authorList>
            <consortium name="The Broad Institute Genome Sequencing Platform"/>
            <person name="Earl A."/>
            <person name="Ward D."/>
            <person name="Feldgarden M."/>
            <person name="Gevers D."/>
            <person name="Zitomersky N.L."/>
            <person name="Coyne M.J."/>
            <person name="Comstock L.E."/>
            <person name="Young S.K."/>
            <person name="Zeng Q."/>
            <person name="Gargeya S."/>
            <person name="Fitzgerald M."/>
            <person name="Haas B."/>
            <person name="Abouelleil A."/>
            <person name="Alvarado L."/>
            <person name="Arachchi H.M."/>
            <person name="Berlin A."/>
            <person name="Chapman S.B."/>
            <person name="Gearin G."/>
            <person name="Goldberg J."/>
            <person name="Griggs A."/>
            <person name="Gujja S."/>
            <person name="Hansen M."/>
            <person name="Heiman D."/>
            <person name="Howarth C."/>
            <person name="Larimer J."/>
            <person name="Lui A."/>
            <person name="MacDonald P.J.P."/>
            <person name="McCowen C."/>
            <person name="Montmayeur A."/>
            <person name="Murphy C."/>
            <person name="Neiman D."/>
            <person name="Pearson M."/>
            <person name="Priest M."/>
            <person name="Roberts A."/>
            <person name="Saif S."/>
            <person name="Shea T."/>
            <person name="Sisk P."/>
            <person name="Stolte C."/>
            <person name="Sykes S."/>
            <person name="Wortman J."/>
            <person name="Nusbaum C."/>
            <person name="Birren B."/>
        </authorList>
    </citation>
    <scope>NUCLEOTIDE SEQUENCE [LARGE SCALE GENOMIC DNA]</scope>
    <source>
        <strain evidence="1 2">CL02T12C19</strain>
    </source>
</reference>
<dbReference type="PATRIC" id="fig|997874.3.peg.5930"/>
<evidence type="ECO:0000313" key="1">
    <source>
        <dbReference type="EMBL" id="EIY19203.1"/>
    </source>
</evidence>
<proteinExistence type="predicted"/>
<organism evidence="1 2">
    <name type="scientific">Bacteroides cellulosilyticus CL02T12C19</name>
    <dbReference type="NCBI Taxonomy" id="997874"/>
    <lineage>
        <taxon>Bacteria</taxon>
        <taxon>Pseudomonadati</taxon>
        <taxon>Bacteroidota</taxon>
        <taxon>Bacteroidia</taxon>
        <taxon>Bacteroidales</taxon>
        <taxon>Bacteroidaceae</taxon>
        <taxon>Bacteroides</taxon>
    </lineage>
</organism>